<dbReference type="SMART" id="SM00355">
    <property type="entry name" value="ZnF_C2H2"/>
    <property type="match status" value="3"/>
</dbReference>
<dbReference type="GO" id="GO:0033768">
    <property type="term" value="C:SUMO-targeted ubiquitin ligase complex"/>
    <property type="evidence" value="ECO:0007669"/>
    <property type="project" value="TreeGrafter"/>
</dbReference>
<dbReference type="GO" id="GO:0008270">
    <property type="term" value="F:zinc ion binding"/>
    <property type="evidence" value="ECO:0007669"/>
    <property type="project" value="UniProtKB-KW"/>
</dbReference>
<dbReference type="HOGENOM" id="CLU_368828_0_0_1"/>
<evidence type="ECO:0000313" key="7">
    <source>
        <dbReference type="EMBL" id="EPS97012.1"/>
    </source>
</evidence>
<evidence type="ECO:0000256" key="2">
    <source>
        <dbReference type="ARBA" id="ARBA00022771"/>
    </source>
</evidence>
<dbReference type="GO" id="GO:0140082">
    <property type="term" value="F:SUMO-ubiquitin ligase activity"/>
    <property type="evidence" value="ECO:0007669"/>
    <property type="project" value="TreeGrafter"/>
</dbReference>
<dbReference type="AlphaFoldDB" id="S8DWM3"/>
<feature type="region of interest" description="Disordered" evidence="5">
    <location>
        <begin position="570"/>
        <end position="622"/>
    </location>
</feature>
<feature type="domain" description="RING-type" evidence="6">
    <location>
        <begin position="706"/>
        <end position="745"/>
    </location>
</feature>
<dbReference type="PANTHER" id="PTHR47094:SF1">
    <property type="entry name" value="RING-TYPE E3 UBIQUITIN TRANSFERASE"/>
    <property type="match status" value="1"/>
</dbReference>
<dbReference type="PROSITE" id="PS00028">
    <property type="entry name" value="ZINC_FINGER_C2H2_1"/>
    <property type="match status" value="1"/>
</dbReference>
<dbReference type="InterPro" id="IPR049627">
    <property type="entry name" value="SLX8"/>
</dbReference>
<dbReference type="OrthoDB" id="6333297at2759"/>
<dbReference type="Gene3D" id="3.30.40.10">
    <property type="entry name" value="Zinc/RING finger domain, C3HC4 (zinc finger)"/>
    <property type="match status" value="1"/>
</dbReference>
<gene>
    <name evidence="7" type="ORF">FOMPIDRAFT_1052717</name>
</gene>
<dbReference type="SUPFAM" id="SSF57850">
    <property type="entry name" value="RING/U-box"/>
    <property type="match status" value="1"/>
</dbReference>
<evidence type="ECO:0000313" key="8">
    <source>
        <dbReference type="Proteomes" id="UP000015241"/>
    </source>
</evidence>
<dbReference type="InterPro" id="IPR001841">
    <property type="entry name" value="Znf_RING"/>
</dbReference>
<evidence type="ECO:0000256" key="1">
    <source>
        <dbReference type="ARBA" id="ARBA00022723"/>
    </source>
</evidence>
<dbReference type="InParanoid" id="S8DWM3"/>
<feature type="compositionally biased region" description="Acidic residues" evidence="5">
    <location>
        <begin position="108"/>
        <end position="121"/>
    </location>
</feature>
<keyword evidence="2 4" id="KW-0863">Zinc-finger</keyword>
<dbReference type="PROSITE" id="PS50089">
    <property type="entry name" value="ZF_RING_2"/>
    <property type="match status" value="1"/>
</dbReference>
<dbReference type="InterPro" id="IPR013087">
    <property type="entry name" value="Znf_C2H2_type"/>
</dbReference>
<dbReference type="GO" id="GO:0061630">
    <property type="term" value="F:ubiquitin protein ligase activity"/>
    <property type="evidence" value="ECO:0007669"/>
    <property type="project" value="InterPro"/>
</dbReference>
<dbReference type="STRING" id="743788.S8DWM3"/>
<evidence type="ECO:0000256" key="5">
    <source>
        <dbReference type="SAM" id="MobiDB-lite"/>
    </source>
</evidence>
<proteinExistence type="predicted"/>
<evidence type="ECO:0000259" key="6">
    <source>
        <dbReference type="PROSITE" id="PS50089"/>
    </source>
</evidence>
<name>S8DWM3_FOMSC</name>
<feature type="region of interest" description="Disordered" evidence="5">
    <location>
        <begin position="90"/>
        <end position="136"/>
    </location>
</feature>
<dbReference type="GO" id="GO:0006511">
    <property type="term" value="P:ubiquitin-dependent protein catabolic process"/>
    <property type="evidence" value="ECO:0007669"/>
    <property type="project" value="TreeGrafter"/>
</dbReference>
<dbReference type="InterPro" id="IPR017907">
    <property type="entry name" value="Znf_RING_CS"/>
</dbReference>
<feature type="region of interest" description="Disordered" evidence="5">
    <location>
        <begin position="402"/>
        <end position="421"/>
    </location>
</feature>
<evidence type="ECO:0000256" key="3">
    <source>
        <dbReference type="ARBA" id="ARBA00022833"/>
    </source>
</evidence>
<reference evidence="7 8" key="1">
    <citation type="journal article" date="2012" name="Science">
        <title>The Paleozoic origin of enzymatic lignin decomposition reconstructed from 31 fungal genomes.</title>
        <authorList>
            <person name="Floudas D."/>
            <person name="Binder M."/>
            <person name="Riley R."/>
            <person name="Barry K."/>
            <person name="Blanchette R.A."/>
            <person name="Henrissat B."/>
            <person name="Martinez A.T."/>
            <person name="Otillar R."/>
            <person name="Spatafora J.W."/>
            <person name="Yadav J.S."/>
            <person name="Aerts A."/>
            <person name="Benoit I."/>
            <person name="Boyd A."/>
            <person name="Carlson A."/>
            <person name="Copeland A."/>
            <person name="Coutinho P.M."/>
            <person name="de Vries R.P."/>
            <person name="Ferreira P."/>
            <person name="Findley K."/>
            <person name="Foster B."/>
            <person name="Gaskell J."/>
            <person name="Glotzer D."/>
            <person name="Gorecki P."/>
            <person name="Heitman J."/>
            <person name="Hesse C."/>
            <person name="Hori C."/>
            <person name="Igarashi K."/>
            <person name="Jurgens J.A."/>
            <person name="Kallen N."/>
            <person name="Kersten P."/>
            <person name="Kohler A."/>
            <person name="Kuees U."/>
            <person name="Kumar T.K.A."/>
            <person name="Kuo A."/>
            <person name="LaButti K."/>
            <person name="Larrondo L.F."/>
            <person name="Lindquist E."/>
            <person name="Ling A."/>
            <person name="Lombard V."/>
            <person name="Lucas S."/>
            <person name="Lundell T."/>
            <person name="Martin R."/>
            <person name="McLaughlin D.J."/>
            <person name="Morgenstern I."/>
            <person name="Morin E."/>
            <person name="Murat C."/>
            <person name="Nagy L.G."/>
            <person name="Nolan M."/>
            <person name="Ohm R.A."/>
            <person name="Patyshakuliyeva A."/>
            <person name="Rokas A."/>
            <person name="Ruiz-Duenas F.J."/>
            <person name="Sabat G."/>
            <person name="Salamov A."/>
            <person name="Samejima M."/>
            <person name="Schmutz J."/>
            <person name="Slot J.C."/>
            <person name="St John F."/>
            <person name="Stenlid J."/>
            <person name="Sun H."/>
            <person name="Sun S."/>
            <person name="Syed K."/>
            <person name="Tsang A."/>
            <person name="Wiebenga A."/>
            <person name="Young D."/>
            <person name="Pisabarro A."/>
            <person name="Eastwood D.C."/>
            <person name="Martin F."/>
            <person name="Cullen D."/>
            <person name="Grigoriev I.V."/>
            <person name="Hibbett D.S."/>
        </authorList>
    </citation>
    <scope>NUCLEOTIDE SEQUENCE</scope>
    <source>
        <strain evidence="8">FP-58527</strain>
    </source>
</reference>
<keyword evidence="3" id="KW-0862">Zinc</keyword>
<dbReference type="Proteomes" id="UP000015241">
    <property type="component" value="Unassembled WGS sequence"/>
</dbReference>
<organism evidence="7 8">
    <name type="scientific">Fomitopsis schrenkii</name>
    <name type="common">Brown rot fungus</name>
    <dbReference type="NCBI Taxonomy" id="2126942"/>
    <lineage>
        <taxon>Eukaryota</taxon>
        <taxon>Fungi</taxon>
        <taxon>Dikarya</taxon>
        <taxon>Basidiomycota</taxon>
        <taxon>Agaricomycotina</taxon>
        <taxon>Agaricomycetes</taxon>
        <taxon>Polyporales</taxon>
        <taxon>Fomitopsis</taxon>
    </lineage>
</organism>
<dbReference type="eggNOG" id="KOG1721">
    <property type="taxonomic scope" value="Eukaryota"/>
</dbReference>
<evidence type="ECO:0000256" key="4">
    <source>
        <dbReference type="PROSITE-ProRule" id="PRU00175"/>
    </source>
</evidence>
<sequence length="755" mass="80026">MPPAATSLTICGFCTAAFVDMSPSDHYLSSQAHPQCAICIIGFADLVAYNVHMICVHGFIVCGNCPSFFGTTLALQLHYQDYPTHAPDIIVAPSHPTSMRPEAMQPPEESDDDSTSSDSESDGASQDVPEAIVETHEKTRPRVFRKALSETNVGDLEVEPEADELVIRWQQYSSPVDASPALLPAPGPLQDDFDDTCLELDPMLYDTSTSHQVPNENDQDAPLTYQRFRCPVCDESYYTLEVLSAHMWANGHGRFGSVDPTRGHRRGVSASHTAALAPASIAFTSTLARQTVSGVSNSSATLRIANAPSGSVLSVATTLRVPASGTASAMAAAPNTTLPARPSITPCPSTSAAAMESPPVQNGHVQMQQHMSTCFGQSQTPPPGKKPTGTEEYLKEPLPMETCPAPSQTSITRAAPPSAGAGPPVFPKAILIEQPEVASDVEAAVKSEAKPDDSIDTVTLINLEVKIVPNETIEIEQPAGSPVEGAVATVHLATTLSDEFEILEDISREDPESVNVVAQVDSQLNEPPTASVASFGLGIDPEAEITSVASSEIVSVVSLEDLPQTTQVSIPSYSVRDSTRGSGEGSSSAPELEQLSHSPPVEPEPRTVLPHSDVCTRGSTRVPSPFPCALSSDLNRLGSPPPSPPMMDASEVSSTFADTATMSMHRVSSYLGNTRHGVPTTAESIPQPQPAGPLPRAPPAGPSWHCRSCGKDPCDKPTATACGHIFCHQCIVKEIAETMQCPVCRKMFLLKLHVD</sequence>
<dbReference type="PANTHER" id="PTHR47094">
    <property type="entry name" value="ELFLESS, ISOFORM B"/>
    <property type="match status" value="1"/>
</dbReference>
<protein>
    <recommendedName>
        <fullName evidence="6">RING-type domain-containing protein</fullName>
    </recommendedName>
</protein>
<dbReference type="PROSITE" id="PS00518">
    <property type="entry name" value="ZF_RING_1"/>
    <property type="match status" value="1"/>
</dbReference>
<keyword evidence="8" id="KW-1185">Reference proteome</keyword>
<dbReference type="EMBL" id="KE504180">
    <property type="protein sequence ID" value="EPS97012.1"/>
    <property type="molecule type" value="Genomic_DNA"/>
</dbReference>
<dbReference type="GO" id="GO:0032183">
    <property type="term" value="F:SUMO binding"/>
    <property type="evidence" value="ECO:0007669"/>
    <property type="project" value="TreeGrafter"/>
</dbReference>
<dbReference type="InterPro" id="IPR013083">
    <property type="entry name" value="Znf_RING/FYVE/PHD"/>
</dbReference>
<accession>S8DWM3</accession>
<keyword evidence="1" id="KW-0479">Metal-binding</keyword>